<proteinExistence type="inferred from homology"/>
<dbReference type="InterPro" id="IPR018376">
    <property type="entry name" value="Enoyl-CoA_hyd/isom_CS"/>
</dbReference>
<feature type="region of interest" description="Disordered" evidence="4">
    <location>
        <begin position="241"/>
        <end position="293"/>
    </location>
</feature>
<name>A0A5N5HZX1_9ROSA</name>
<feature type="region of interest" description="Disordered" evidence="4">
    <location>
        <begin position="373"/>
        <end position="408"/>
    </location>
</feature>
<reference evidence="5 6" key="1">
    <citation type="submission" date="2019-09" db="EMBL/GenBank/DDBJ databases">
        <authorList>
            <person name="Ou C."/>
        </authorList>
    </citation>
    <scope>NUCLEOTIDE SEQUENCE [LARGE SCALE GENOMIC DNA]</scope>
    <source>
        <strain evidence="5">S2</strain>
        <tissue evidence="5">Leaf</tissue>
    </source>
</reference>
<feature type="compositionally biased region" description="Basic and acidic residues" evidence="4">
    <location>
        <begin position="434"/>
        <end position="449"/>
    </location>
</feature>
<feature type="compositionally biased region" description="Basic and acidic residues" evidence="4">
    <location>
        <begin position="249"/>
        <end position="262"/>
    </location>
</feature>
<dbReference type="PANTHER" id="PTHR11941:SF171">
    <property type="entry name" value="SD19268P"/>
    <property type="match status" value="1"/>
</dbReference>
<dbReference type="GO" id="GO:0005739">
    <property type="term" value="C:mitochondrion"/>
    <property type="evidence" value="ECO:0007669"/>
    <property type="project" value="TreeGrafter"/>
</dbReference>
<dbReference type="FunFam" id="1.10.12.10:FF:000001">
    <property type="entry name" value="Probable enoyl-CoA hydratase, mitochondrial"/>
    <property type="match status" value="1"/>
</dbReference>
<dbReference type="PANTHER" id="PTHR11941">
    <property type="entry name" value="ENOYL-COA HYDRATASE-RELATED"/>
    <property type="match status" value="1"/>
</dbReference>
<evidence type="ECO:0000313" key="5">
    <source>
        <dbReference type="EMBL" id="KAB2632403.1"/>
    </source>
</evidence>
<feature type="region of interest" description="Disordered" evidence="4">
    <location>
        <begin position="175"/>
        <end position="227"/>
    </location>
</feature>
<comment type="caution">
    <text evidence="5">The sequence shown here is derived from an EMBL/GenBank/DDBJ whole genome shotgun (WGS) entry which is preliminary data.</text>
</comment>
<feature type="compositionally biased region" description="Basic and acidic residues" evidence="4">
    <location>
        <begin position="192"/>
        <end position="209"/>
    </location>
</feature>
<feature type="compositionally biased region" description="Polar residues" evidence="4">
    <location>
        <begin position="391"/>
        <end position="407"/>
    </location>
</feature>
<dbReference type="InterPro" id="IPR014748">
    <property type="entry name" value="Enoyl-CoA_hydra_C"/>
</dbReference>
<dbReference type="FunFam" id="3.90.226.10:FF:000061">
    <property type="entry name" value="Methylglutaconyl-CoA hydratase, mitochondrial"/>
    <property type="match status" value="1"/>
</dbReference>
<keyword evidence="6" id="KW-1185">Reference proteome</keyword>
<dbReference type="Proteomes" id="UP000327157">
    <property type="component" value="Chromosome 6"/>
</dbReference>
<dbReference type="PROSITE" id="PS00166">
    <property type="entry name" value="ENOYL_COA_HYDRATASE"/>
    <property type="match status" value="1"/>
</dbReference>
<dbReference type="SUPFAM" id="SSF52096">
    <property type="entry name" value="ClpP/crotonase"/>
    <property type="match status" value="1"/>
</dbReference>
<feature type="compositionally biased region" description="Basic and acidic residues" evidence="4">
    <location>
        <begin position="269"/>
        <end position="287"/>
    </location>
</feature>
<evidence type="ECO:0000256" key="2">
    <source>
        <dbReference type="ARBA" id="ARBA00023239"/>
    </source>
</evidence>
<dbReference type="Gene3D" id="1.10.12.10">
    <property type="entry name" value="Lyase 2-enoyl-coa Hydratase, Chain A, domain 2"/>
    <property type="match status" value="1"/>
</dbReference>
<dbReference type="EMBL" id="SMOL01000120">
    <property type="protein sequence ID" value="KAB2632403.1"/>
    <property type="molecule type" value="Genomic_DNA"/>
</dbReference>
<dbReference type="InterPro" id="IPR029045">
    <property type="entry name" value="ClpP/crotonase-like_dom_sf"/>
</dbReference>
<comment type="similarity">
    <text evidence="1 3">Belongs to the enoyl-CoA hydratase/isomerase family.</text>
</comment>
<dbReference type="OrthoDB" id="1847229at2759"/>
<dbReference type="Gene3D" id="3.90.226.10">
    <property type="entry name" value="2-enoyl-CoA Hydratase, Chain A, domain 1"/>
    <property type="match status" value="1"/>
</dbReference>
<feature type="region of interest" description="Disordered" evidence="4">
    <location>
        <begin position="423"/>
        <end position="456"/>
    </location>
</feature>
<dbReference type="CDD" id="cd06558">
    <property type="entry name" value="crotonase-like"/>
    <property type="match status" value="1"/>
</dbReference>
<accession>A0A5N5HZX1</accession>
<dbReference type="GO" id="GO:0006635">
    <property type="term" value="P:fatty acid beta-oxidation"/>
    <property type="evidence" value="ECO:0007669"/>
    <property type="project" value="TreeGrafter"/>
</dbReference>
<evidence type="ECO:0000256" key="4">
    <source>
        <dbReference type="SAM" id="MobiDB-lite"/>
    </source>
</evidence>
<evidence type="ECO:0000313" key="6">
    <source>
        <dbReference type="Proteomes" id="UP000327157"/>
    </source>
</evidence>
<gene>
    <name evidence="5" type="ORF">D8674_028650</name>
</gene>
<keyword evidence="2" id="KW-0456">Lyase</keyword>
<evidence type="ECO:0000256" key="3">
    <source>
        <dbReference type="RuleBase" id="RU003707"/>
    </source>
</evidence>
<dbReference type="Pfam" id="PF00378">
    <property type="entry name" value="ECH_1"/>
    <property type="match status" value="1"/>
</dbReference>
<dbReference type="AlphaFoldDB" id="A0A5N5HZX1"/>
<evidence type="ECO:0008006" key="7">
    <source>
        <dbReference type="Google" id="ProtNLM"/>
    </source>
</evidence>
<sequence>MAWNQIKYSMLNLRSSDFSLREESMDSQILTSPRSLSIASEPSDLKNWFPSYQYESPALNSNSFLYDTVVPETEMEENSGAFERNGTKNEAFFPKNETPHGIVKCGSFSGYEHESHLLSKIPSSLESTSFVSEPTDIRNWYSSYVYESLSLDTIDGVGNSICKVSKHEEDGFLVENNGGKEKVSEDFSINRSDSEEVSGRAPKEQRQPVRETPGPLEPPSQLSEPTDIRNWFSSYVYESPSYDTSTTDGFRDPVWKENKSGKDGFLVDNSHRENEEGLEDYNEKGTDGEAVSDLPSEGLAKCITSWRDNKQKTQPGCPSYGVSENLLSQNDLCLKHMPKSWRTKVIAQAQDVEMSILNKESCQCKLSPKTFKGTKIKPSENEKSPCRNYEKSSQGMTPSKAFTSQENSEAEFHTEVDCILTGSDSDLIPSNGVSERKPTHGSRDRKDDGNEISENGFITTRKGKLTRNNQEKIVERPQEISKMTAPIVVKRKALADATNIHHSPAAGITGKWKCPQKSKPNRGPALKQLRLEKWCWCSRLRPRHSLSRDCSPLAPHARLGSKFGTSPVVQTTIGIVEVRLERPEVRNAIGRDMLRGLQSAFEAVSEDSSANVLLIRSKVSNVFCAGADLKERKGMSASEVRDFVNTLRATFSFLQLLSILTIAVIEGAALGGGLEMALSCDLWIYGEDAVMGLPETGLAIIPVGGTQRLPRLIGKSISKELVFTCRKIGGREAMSIGLVNYCVPAGEAHLKALEVARNINEKGPIAIRMAKKAIDEGLEVDKTSALALEEQCYEQTLNTNDRLEALAAFSEKRKPKYTGA</sequence>
<evidence type="ECO:0000256" key="1">
    <source>
        <dbReference type="ARBA" id="ARBA00005254"/>
    </source>
</evidence>
<reference evidence="5 6" key="3">
    <citation type="submission" date="2019-11" db="EMBL/GenBank/DDBJ databases">
        <title>A de novo genome assembly of a pear dwarfing rootstock.</title>
        <authorList>
            <person name="Wang F."/>
            <person name="Wang J."/>
            <person name="Li S."/>
            <person name="Zhang Y."/>
            <person name="Fang M."/>
            <person name="Ma L."/>
            <person name="Zhao Y."/>
            <person name="Jiang S."/>
        </authorList>
    </citation>
    <scope>NUCLEOTIDE SEQUENCE [LARGE SCALE GENOMIC DNA]</scope>
    <source>
        <strain evidence="5">S2</strain>
        <tissue evidence="5">Leaf</tissue>
    </source>
</reference>
<feature type="compositionally biased region" description="Basic and acidic residues" evidence="4">
    <location>
        <begin position="377"/>
        <end position="390"/>
    </location>
</feature>
<protein>
    <recommendedName>
        <fullName evidence="7">Enoyl-CoA hydratase</fullName>
    </recommendedName>
</protein>
<reference evidence="6" key="2">
    <citation type="submission" date="2019-10" db="EMBL/GenBank/DDBJ databases">
        <title>A de novo genome assembly of a pear dwarfing rootstock.</title>
        <authorList>
            <person name="Wang F."/>
            <person name="Wang J."/>
            <person name="Li S."/>
            <person name="Zhang Y."/>
            <person name="Fang M."/>
            <person name="Ma L."/>
            <person name="Zhao Y."/>
            <person name="Jiang S."/>
        </authorList>
    </citation>
    <scope>NUCLEOTIDE SEQUENCE [LARGE SCALE GENOMIC DNA]</scope>
</reference>
<dbReference type="GO" id="GO:0016836">
    <property type="term" value="F:hydro-lyase activity"/>
    <property type="evidence" value="ECO:0007669"/>
    <property type="project" value="UniProtKB-ARBA"/>
</dbReference>
<dbReference type="InterPro" id="IPR001753">
    <property type="entry name" value="Enoyl-CoA_hydra/iso"/>
</dbReference>
<organism evidence="5 6">
    <name type="scientific">Pyrus ussuriensis x Pyrus communis</name>
    <dbReference type="NCBI Taxonomy" id="2448454"/>
    <lineage>
        <taxon>Eukaryota</taxon>
        <taxon>Viridiplantae</taxon>
        <taxon>Streptophyta</taxon>
        <taxon>Embryophyta</taxon>
        <taxon>Tracheophyta</taxon>
        <taxon>Spermatophyta</taxon>
        <taxon>Magnoliopsida</taxon>
        <taxon>eudicotyledons</taxon>
        <taxon>Gunneridae</taxon>
        <taxon>Pentapetalae</taxon>
        <taxon>rosids</taxon>
        <taxon>fabids</taxon>
        <taxon>Rosales</taxon>
        <taxon>Rosaceae</taxon>
        <taxon>Amygdaloideae</taxon>
        <taxon>Maleae</taxon>
        <taxon>Pyrus</taxon>
    </lineage>
</organism>